<dbReference type="EMBL" id="JXTB01000555">
    <property type="protein sequence ID" value="PON36745.1"/>
    <property type="molecule type" value="Genomic_DNA"/>
</dbReference>
<sequence>MPLKEPKHATLPPVIIRPQRASVELHHASRKTMPPVLCCQEPLFTRSVIFKLREFEFPASFWVVSSHVLGLVGFILSREIYKCLFRNSILPKSKEVIV</sequence>
<feature type="non-terminal residue" evidence="1">
    <location>
        <position position="98"/>
    </location>
</feature>
<keyword evidence="2" id="KW-1185">Reference proteome</keyword>
<gene>
    <name evidence="1" type="ORF">PanWU01x14_326030</name>
</gene>
<name>A0A2P5AJL6_PARAD</name>
<accession>A0A2P5AJL6</accession>
<evidence type="ECO:0000313" key="2">
    <source>
        <dbReference type="Proteomes" id="UP000237105"/>
    </source>
</evidence>
<comment type="caution">
    <text evidence="1">The sequence shown here is derived from an EMBL/GenBank/DDBJ whole genome shotgun (WGS) entry which is preliminary data.</text>
</comment>
<protein>
    <submittedName>
        <fullName evidence="1">Uncharacterized protein</fullName>
    </submittedName>
</protein>
<organism evidence="1 2">
    <name type="scientific">Parasponia andersonii</name>
    <name type="common">Sponia andersonii</name>
    <dbReference type="NCBI Taxonomy" id="3476"/>
    <lineage>
        <taxon>Eukaryota</taxon>
        <taxon>Viridiplantae</taxon>
        <taxon>Streptophyta</taxon>
        <taxon>Embryophyta</taxon>
        <taxon>Tracheophyta</taxon>
        <taxon>Spermatophyta</taxon>
        <taxon>Magnoliopsida</taxon>
        <taxon>eudicotyledons</taxon>
        <taxon>Gunneridae</taxon>
        <taxon>Pentapetalae</taxon>
        <taxon>rosids</taxon>
        <taxon>fabids</taxon>
        <taxon>Rosales</taxon>
        <taxon>Cannabaceae</taxon>
        <taxon>Parasponia</taxon>
    </lineage>
</organism>
<dbReference type="Proteomes" id="UP000237105">
    <property type="component" value="Unassembled WGS sequence"/>
</dbReference>
<reference evidence="2" key="1">
    <citation type="submission" date="2016-06" db="EMBL/GenBank/DDBJ databases">
        <title>Parallel loss of symbiosis genes in relatives of nitrogen-fixing non-legume Parasponia.</title>
        <authorList>
            <person name="Van Velzen R."/>
            <person name="Holmer R."/>
            <person name="Bu F."/>
            <person name="Rutten L."/>
            <person name="Van Zeijl A."/>
            <person name="Liu W."/>
            <person name="Santuari L."/>
            <person name="Cao Q."/>
            <person name="Sharma T."/>
            <person name="Shen D."/>
            <person name="Roswanjaya Y."/>
            <person name="Wardhani T."/>
            <person name="Kalhor M.S."/>
            <person name="Jansen J."/>
            <person name="Van den Hoogen J."/>
            <person name="Gungor B."/>
            <person name="Hartog M."/>
            <person name="Hontelez J."/>
            <person name="Verver J."/>
            <person name="Yang W.-C."/>
            <person name="Schijlen E."/>
            <person name="Repin R."/>
            <person name="Schilthuizen M."/>
            <person name="Schranz E."/>
            <person name="Heidstra R."/>
            <person name="Miyata K."/>
            <person name="Fedorova E."/>
            <person name="Kohlen W."/>
            <person name="Bisseling T."/>
            <person name="Smit S."/>
            <person name="Geurts R."/>
        </authorList>
    </citation>
    <scope>NUCLEOTIDE SEQUENCE [LARGE SCALE GENOMIC DNA]</scope>
    <source>
        <strain evidence="2">cv. WU1-14</strain>
    </source>
</reference>
<proteinExistence type="predicted"/>
<dbReference type="AlphaFoldDB" id="A0A2P5AJL6"/>
<evidence type="ECO:0000313" key="1">
    <source>
        <dbReference type="EMBL" id="PON36745.1"/>
    </source>
</evidence>